<sequence>MEELMKNLYLFLTEAERGDVLRIHVTETDECFEFSYDEVMDIVFHNRIPERFKKEVDPSN</sequence>
<evidence type="ECO:0000313" key="2">
    <source>
        <dbReference type="EMBL" id="MBV3392032.1"/>
    </source>
</evidence>
<dbReference type="EMBL" id="JAHOEF010000007">
    <property type="protein sequence ID" value="MBV3382006.1"/>
    <property type="molecule type" value="Genomic_DNA"/>
</dbReference>
<name>A0AAW4MPL4_9FIRM</name>
<keyword evidence="4" id="KW-1185">Reference proteome</keyword>
<evidence type="ECO:0000313" key="3">
    <source>
        <dbReference type="Proteomes" id="UP001196408"/>
    </source>
</evidence>
<evidence type="ECO:0000313" key="4">
    <source>
        <dbReference type="Proteomes" id="UP001197492"/>
    </source>
</evidence>
<organism evidence="1 3">
    <name type="scientific">Catenibacterium mitsuokai</name>
    <dbReference type="NCBI Taxonomy" id="100886"/>
    <lineage>
        <taxon>Bacteria</taxon>
        <taxon>Bacillati</taxon>
        <taxon>Bacillota</taxon>
        <taxon>Erysipelotrichia</taxon>
        <taxon>Erysipelotrichales</taxon>
        <taxon>Coprobacillaceae</taxon>
        <taxon>Catenibacterium</taxon>
    </lineage>
</organism>
<gene>
    <name evidence="1" type="ORF">KSV97_01950</name>
    <name evidence="2" type="ORF">KSW06_01965</name>
</gene>
<protein>
    <submittedName>
        <fullName evidence="1">Uncharacterized protein</fullName>
    </submittedName>
</protein>
<reference evidence="1 4" key="1">
    <citation type="submission" date="2021-06" db="EMBL/GenBank/DDBJ databases">
        <title>Collection of gut derived symbiotic bacterial strains cultured from healthy donors.</title>
        <authorList>
            <person name="Lin H."/>
            <person name="Littmann E."/>
            <person name="Pamer E.G."/>
        </authorList>
    </citation>
    <scope>NUCLEOTIDE SEQUENCE</scope>
    <source>
        <strain evidence="2 4">MSK.21.70</strain>
        <strain evidence="1">MSK.21.82</strain>
    </source>
</reference>
<proteinExistence type="predicted"/>
<comment type="caution">
    <text evidence="1">The sequence shown here is derived from an EMBL/GenBank/DDBJ whole genome shotgun (WGS) entry which is preliminary data.</text>
</comment>
<evidence type="ECO:0000313" key="1">
    <source>
        <dbReference type="EMBL" id="MBV3382006.1"/>
    </source>
</evidence>
<accession>A0AAW4MPL4</accession>
<dbReference type="RefSeq" id="WP_217747069.1">
    <property type="nucleotide sequence ID" value="NZ_JAHOEB010000007.1"/>
</dbReference>
<dbReference type="Proteomes" id="UP001197492">
    <property type="component" value="Unassembled WGS sequence"/>
</dbReference>
<dbReference type="Proteomes" id="UP001196408">
    <property type="component" value="Unassembled WGS sequence"/>
</dbReference>
<dbReference type="EMBL" id="JAHOEL010000007">
    <property type="protein sequence ID" value="MBV3392032.1"/>
    <property type="molecule type" value="Genomic_DNA"/>
</dbReference>
<dbReference type="AlphaFoldDB" id="A0AAW4MPL4"/>